<reference evidence="5 6" key="1">
    <citation type="submission" date="2024-02" db="EMBL/GenBank/DDBJ databases">
        <title>De novo assembly and annotation of 12 fungi associated with fruit tree decline syndrome in Ontario, Canada.</title>
        <authorList>
            <person name="Sulman M."/>
            <person name="Ellouze W."/>
            <person name="Ilyukhin E."/>
        </authorList>
    </citation>
    <scope>NUCLEOTIDE SEQUENCE [LARGE SCALE GENOMIC DNA]</scope>
    <source>
        <strain evidence="5 6">M169</strain>
    </source>
</reference>
<gene>
    <name evidence="5" type="ORF">SLS63_010485</name>
</gene>
<feature type="chain" id="PRO_5047048838" description="Nucleotide-diphospho-sugar transferase domain-containing protein" evidence="3">
    <location>
        <begin position="25"/>
        <end position="595"/>
    </location>
</feature>
<comment type="caution">
    <text evidence="5">The sequence shown here is derived from an EMBL/GenBank/DDBJ whole genome shotgun (WGS) entry which is preliminary data.</text>
</comment>
<evidence type="ECO:0000313" key="5">
    <source>
        <dbReference type="EMBL" id="KAK7718100.1"/>
    </source>
</evidence>
<evidence type="ECO:0000256" key="3">
    <source>
        <dbReference type="SAM" id="SignalP"/>
    </source>
</evidence>
<organism evidence="5 6">
    <name type="scientific">Diaporthe eres</name>
    <name type="common">Phomopsis oblonga</name>
    <dbReference type="NCBI Taxonomy" id="83184"/>
    <lineage>
        <taxon>Eukaryota</taxon>
        <taxon>Fungi</taxon>
        <taxon>Dikarya</taxon>
        <taxon>Ascomycota</taxon>
        <taxon>Pezizomycotina</taxon>
        <taxon>Sordariomycetes</taxon>
        <taxon>Sordariomycetidae</taxon>
        <taxon>Diaporthales</taxon>
        <taxon>Diaporthaceae</taxon>
        <taxon>Diaporthe</taxon>
        <taxon>Diaporthe eres species complex</taxon>
    </lineage>
</organism>
<keyword evidence="3" id="KW-0732">Signal</keyword>
<dbReference type="InterPro" id="IPR029044">
    <property type="entry name" value="Nucleotide-diphossugar_trans"/>
</dbReference>
<dbReference type="SUPFAM" id="SSF53448">
    <property type="entry name" value="Nucleotide-diphospho-sugar transferases"/>
    <property type="match status" value="1"/>
</dbReference>
<evidence type="ECO:0000313" key="6">
    <source>
        <dbReference type="Proteomes" id="UP001430848"/>
    </source>
</evidence>
<evidence type="ECO:0000259" key="4">
    <source>
        <dbReference type="Pfam" id="PF03407"/>
    </source>
</evidence>
<proteinExistence type="inferred from homology"/>
<comment type="similarity">
    <text evidence="1">Belongs to the glycosyltransferase 77 family.</text>
</comment>
<sequence length="595" mass="66530">MIGTRTCLAFILICLVYFVAQLVSDEYPIIPSVKVDWIEGSRLPAIKWGESGANDYPDDTPPESFKKPPAESVPTTRPDADGHHSGTSKGDADEKEEDEANNENVDDEDDNDASLSLHKWLMKRGLMPGKAVPIVTIADSSYLHVLHGTQQRLGKWGYDRDLVVLCLDEACAKDTELLNPYPGYLLGDDAAMHAVALFKFMANLNLSENGYDFVFLDADVFFTGSRDPFSAMLPLSNKTWDLQFQSDNAPNELNIGWYFARPTPATRMFFRFSFAHWIQTRTDKWDQLVMNNVKDGILDNEAKFAAEIAAGTNKTSGPRTPPLRIHMVELKYFRNFMKELWSPDLFGNQTATDEYISTAAAIHYTCVQHDLKEYFGLYYSGFGDLHGYYSEPPPLLRPVEISGTSDAVHKQVAFALALGKRTNRTVAWPDSVNVFQRWGDGTYHFLPRLPSVKAVSWPSAKGANYSVVEGQYLQNRVRNGLEPLTEVHWSLKEHVDQANSVPNNNWLDSLAESLVAEDGFPVVSLDFTDVGTDWSPLMDLAVRDKPGYDESVQAAETQFYGVFKESGMEEFSASPLAELGKCRWVDGGDGCLLNC</sequence>
<dbReference type="EMBL" id="JAKNSF020000088">
    <property type="protein sequence ID" value="KAK7718100.1"/>
    <property type="molecule type" value="Genomic_DNA"/>
</dbReference>
<keyword evidence="6" id="KW-1185">Reference proteome</keyword>
<name>A0ABR1NWK1_DIAER</name>
<feature type="region of interest" description="Disordered" evidence="2">
    <location>
        <begin position="48"/>
        <end position="111"/>
    </location>
</feature>
<evidence type="ECO:0000256" key="2">
    <source>
        <dbReference type="SAM" id="MobiDB-lite"/>
    </source>
</evidence>
<accession>A0ABR1NWK1</accession>
<dbReference type="Proteomes" id="UP001430848">
    <property type="component" value="Unassembled WGS sequence"/>
</dbReference>
<dbReference type="InterPro" id="IPR005069">
    <property type="entry name" value="Nucl-diP-sugar_transferase"/>
</dbReference>
<evidence type="ECO:0000256" key="1">
    <source>
        <dbReference type="ARBA" id="ARBA00007033"/>
    </source>
</evidence>
<protein>
    <recommendedName>
        <fullName evidence="4">Nucleotide-diphospho-sugar transferase domain-containing protein</fullName>
    </recommendedName>
</protein>
<feature type="signal peptide" evidence="3">
    <location>
        <begin position="1"/>
        <end position="24"/>
    </location>
</feature>
<dbReference type="Pfam" id="PF03407">
    <property type="entry name" value="Nucleotid_trans"/>
    <property type="match status" value="1"/>
</dbReference>
<feature type="domain" description="Nucleotide-diphospho-sugar transferase" evidence="4">
    <location>
        <begin position="193"/>
        <end position="338"/>
    </location>
</feature>
<feature type="compositionally biased region" description="Acidic residues" evidence="2">
    <location>
        <begin position="93"/>
        <end position="111"/>
    </location>
</feature>